<comment type="caution">
    <text evidence="1">The sequence shown here is derived from an EMBL/GenBank/DDBJ whole genome shotgun (WGS) entry which is preliminary data.</text>
</comment>
<dbReference type="Proteomes" id="UP001479436">
    <property type="component" value="Unassembled WGS sequence"/>
</dbReference>
<sequence>MSSTIELVVSHCEEKFHLVEEAYEEVFELYTEGLSNDKWTHNQFAQPKLDEIEVELEIDNKTVTLNFLQNPTIQTSKGITGAIIWDSSICLSNFLCKNSDWLGLRKGKYCLELGSGCGLTGLTCYHLGSSIHFTDQEVMLKYLEKNVKTNTNKQVKEKLPKHRREEVYTPEVELSELMWGEKLPKEISEQHIDCVLASDCVYNEYIVPKLISTFKDISTPKTLFIIAQELRSDSVHLLFLEELLQDFIVYRAVQQGKFASSCVVIYLAWRKDEE</sequence>
<evidence type="ECO:0000313" key="1">
    <source>
        <dbReference type="EMBL" id="KAK9717626.1"/>
    </source>
</evidence>
<dbReference type="Gene3D" id="3.40.50.150">
    <property type="entry name" value="Vaccinia Virus protein VP39"/>
    <property type="match status" value="1"/>
</dbReference>
<dbReference type="InterPro" id="IPR029063">
    <property type="entry name" value="SAM-dependent_MTases_sf"/>
</dbReference>
<dbReference type="SUPFAM" id="SSF53335">
    <property type="entry name" value="S-adenosyl-L-methionine-dependent methyltransferases"/>
    <property type="match status" value="1"/>
</dbReference>
<dbReference type="InterPro" id="IPR019410">
    <property type="entry name" value="Methyltransf_16"/>
</dbReference>
<keyword evidence="2" id="KW-1185">Reference proteome</keyword>
<accession>A0ABR2W293</accession>
<protein>
    <submittedName>
        <fullName evidence="1">Uncharacterized protein</fullName>
    </submittedName>
</protein>
<name>A0ABR2W293_9FUNG</name>
<reference evidence="1 2" key="1">
    <citation type="submission" date="2023-04" db="EMBL/GenBank/DDBJ databases">
        <title>Genome of Basidiobolus ranarum AG-B5.</title>
        <authorList>
            <person name="Stajich J.E."/>
            <person name="Carter-House D."/>
            <person name="Gryganskyi A."/>
        </authorList>
    </citation>
    <scope>NUCLEOTIDE SEQUENCE [LARGE SCALE GENOMIC DNA]</scope>
    <source>
        <strain evidence="1 2">AG-B5</strain>
    </source>
</reference>
<organism evidence="1 2">
    <name type="scientific">Basidiobolus ranarum</name>
    <dbReference type="NCBI Taxonomy" id="34480"/>
    <lineage>
        <taxon>Eukaryota</taxon>
        <taxon>Fungi</taxon>
        <taxon>Fungi incertae sedis</taxon>
        <taxon>Zoopagomycota</taxon>
        <taxon>Entomophthoromycotina</taxon>
        <taxon>Basidiobolomycetes</taxon>
        <taxon>Basidiobolales</taxon>
        <taxon>Basidiobolaceae</taxon>
        <taxon>Basidiobolus</taxon>
    </lineage>
</organism>
<proteinExistence type="predicted"/>
<dbReference type="PANTHER" id="PTHR14614">
    <property type="entry name" value="HEPATOCELLULAR CARCINOMA-ASSOCIATED ANTIGEN"/>
    <property type="match status" value="1"/>
</dbReference>
<dbReference type="EMBL" id="JASJQH010007132">
    <property type="protein sequence ID" value="KAK9717626.1"/>
    <property type="molecule type" value="Genomic_DNA"/>
</dbReference>
<dbReference type="Pfam" id="PF10294">
    <property type="entry name" value="Methyltransf_16"/>
    <property type="match status" value="1"/>
</dbReference>
<dbReference type="PANTHER" id="PTHR14614:SF109">
    <property type="entry name" value="RIBOSOMAL LYSINE N-METHYLTRANSFERASE 5"/>
    <property type="match status" value="1"/>
</dbReference>
<gene>
    <name evidence="1" type="ORF">K7432_006061</name>
</gene>
<evidence type="ECO:0000313" key="2">
    <source>
        <dbReference type="Proteomes" id="UP001479436"/>
    </source>
</evidence>